<dbReference type="STRING" id="706587.Desti_0900"/>
<reference evidence="5" key="1">
    <citation type="submission" date="2012-06" db="EMBL/GenBank/DDBJ databases">
        <title>Complete sequence of chromosome of Desulfomonile tiedjei DSM 6799.</title>
        <authorList>
            <person name="Lucas S."/>
            <person name="Copeland A."/>
            <person name="Lapidus A."/>
            <person name="Glavina del Rio T."/>
            <person name="Dalin E."/>
            <person name="Tice H."/>
            <person name="Bruce D."/>
            <person name="Goodwin L."/>
            <person name="Pitluck S."/>
            <person name="Peters L."/>
            <person name="Ovchinnikova G."/>
            <person name="Zeytun A."/>
            <person name="Lu M."/>
            <person name="Kyrpides N."/>
            <person name="Mavromatis K."/>
            <person name="Ivanova N."/>
            <person name="Brettin T."/>
            <person name="Detter J.C."/>
            <person name="Han C."/>
            <person name="Larimer F."/>
            <person name="Land M."/>
            <person name="Hauser L."/>
            <person name="Markowitz V."/>
            <person name="Cheng J.-F."/>
            <person name="Hugenholtz P."/>
            <person name="Woyke T."/>
            <person name="Wu D."/>
            <person name="Spring S."/>
            <person name="Schroeder M."/>
            <person name="Brambilla E."/>
            <person name="Klenk H.-P."/>
            <person name="Eisen J.A."/>
        </authorList>
    </citation>
    <scope>NUCLEOTIDE SEQUENCE [LARGE SCALE GENOMIC DNA]</scope>
    <source>
        <strain evidence="5">ATCC 49306 / DSM 6799 / DCB-1</strain>
    </source>
</reference>
<feature type="domain" description="Response regulatory" evidence="3">
    <location>
        <begin position="11"/>
        <end position="123"/>
    </location>
</feature>
<dbReference type="PANTHER" id="PTHR44591">
    <property type="entry name" value="STRESS RESPONSE REGULATOR PROTEIN 1"/>
    <property type="match status" value="1"/>
</dbReference>
<evidence type="ECO:0000313" key="4">
    <source>
        <dbReference type="EMBL" id="AFM23619.1"/>
    </source>
</evidence>
<dbReference type="Proteomes" id="UP000006055">
    <property type="component" value="Chromosome"/>
</dbReference>
<dbReference type="CDD" id="cd00156">
    <property type="entry name" value="REC"/>
    <property type="match status" value="1"/>
</dbReference>
<accession>I4C228</accession>
<organism evidence="4 5">
    <name type="scientific">Desulfomonile tiedjei (strain ATCC 49306 / DSM 6799 / DCB-1)</name>
    <dbReference type="NCBI Taxonomy" id="706587"/>
    <lineage>
        <taxon>Bacteria</taxon>
        <taxon>Pseudomonadati</taxon>
        <taxon>Thermodesulfobacteriota</taxon>
        <taxon>Desulfomonilia</taxon>
        <taxon>Desulfomonilales</taxon>
        <taxon>Desulfomonilaceae</taxon>
        <taxon>Desulfomonile</taxon>
    </lineage>
</organism>
<dbReference type="OrthoDB" id="5418011at2"/>
<evidence type="ECO:0000313" key="5">
    <source>
        <dbReference type="Proteomes" id="UP000006055"/>
    </source>
</evidence>
<dbReference type="eggNOG" id="COG0745">
    <property type="taxonomic scope" value="Bacteria"/>
</dbReference>
<dbReference type="Pfam" id="PF00072">
    <property type="entry name" value="Response_reg"/>
    <property type="match status" value="1"/>
</dbReference>
<dbReference type="SMART" id="SM00448">
    <property type="entry name" value="REC"/>
    <property type="match status" value="1"/>
</dbReference>
<evidence type="ECO:0000259" key="3">
    <source>
        <dbReference type="PROSITE" id="PS50110"/>
    </source>
</evidence>
<evidence type="ECO:0000256" key="1">
    <source>
        <dbReference type="ARBA" id="ARBA00022553"/>
    </source>
</evidence>
<dbReference type="Gene3D" id="3.40.50.2300">
    <property type="match status" value="1"/>
</dbReference>
<keyword evidence="5" id="KW-1185">Reference proteome</keyword>
<sequence length="173" mass="19854">MARPEIWKDKLILAVDDEPDVLEIIQELFSDYPEVTLHTATTFEKARQLLVSYSYDLVILDIMGVRGFDLLQIATLEGLPAVMLTAHAVNPEALKKSIELGAKAYLPKDFLRSLVPFLEDVLKLSYQSTWKKALDHIGVIFSEKFGSDWRKSEEHFWNDFEKKLSLDEPTIIK</sequence>
<dbReference type="EMBL" id="CP003360">
    <property type="protein sequence ID" value="AFM23619.1"/>
    <property type="molecule type" value="Genomic_DNA"/>
</dbReference>
<gene>
    <name evidence="4" type="ordered locus">Desti_0900</name>
</gene>
<keyword evidence="4" id="KW-0238">DNA-binding</keyword>
<dbReference type="PANTHER" id="PTHR44591:SF3">
    <property type="entry name" value="RESPONSE REGULATORY DOMAIN-CONTAINING PROTEIN"/>
    <property type="match status" value="1"/>
</dbReference>
<dbReference type="RefSeq" id="WP_014808775.1">
    <property type="nucleotide sequence ID" value="NC_018025.1"/>
</dbReference>
<dbReference type="HOGENOM" id="CLU_1719441_0_0_7"/>
<dbReference type="PROSITE" id="PS50110">
    <property type="entry name" value="RESPONSE_REGULATORY"/>
    <property type="match status" value="1"/>
</dbReference>
<dbReference type="AlphaFoldDB" id="I4C228"/>
<dbReference type="GO" id="GO:0003677">
    <property type="term" value="F:DNA binding"/>
    <property type="evidence" value="ECO:0007669"/>
    <property type="project" value="UniProtKB-KW"/>
</dbReference>
<keyword evidence="1 2" id="KW-0597">Phosphoprotein</keyword>
<dbReference type="InterPro" id="IPR050595">
    <property type="entry name" value="Bact_response_regulator"/>
</dbReference>
<name>I4C228_DESTA</name>
<dbReference type="InterPro" id="IPR001789">
    <property type="entry name" value="Sig_transdc_resp-reg_receiver"/>
</dbReference>
<dbReference type="KEGG" id="dti:Desti_0900"/>
<dbReference type="InterPro" id="IPR011006">
    <property type="entry name" value="CheY-like_superfamily"/>
</dbReference>
<dbReference type="GO" id="GO:0000160">
    <property type="term" value="P:phosphorelay signal transduction system"/>
    <property type="evidence" value="ECO:0007669"/>
    <property type="project" value="InterPro"/>
</dbReference>
<proteinExistence type="predicted"/>
<protein>
    <submittedName>
        <fullName evidence="4">Response regulator with CheY-like receiver, AAA-type ATPase, and DNA-binding domains</fullName>
    </submittedName>
</protein>
<dbReference type="SUPFAM" id="SSF52172">
    <property type="entry name" value="CheY-like"/>
    <property type="match status" value="1"/>
</dbReference>
<evidence type="ECO:0000256" key="2">
    <source>
        <dbReference type="PROSITE-ProRule" id="PRU00169"/>
    </source>
</evidence>
<feature type="modified residue" description="4-aspartylphosphate" evidence="2">
    <location>
        <position position="61"/>
    </location>
</feature>